<feature type="transmembrane region" description="Helical" evidence="5">
    <location>
        <begin position="68"/>
        <end position="92"/>
    </location>
</feature>
<keyword evidence="7" id="KW-1185">Reference proteome</keyword>
<dbReference type="InterPro" id="IPR035906">
    <property type="entry name" value="MetI-like_sf"/>
</dbReference>
<keyword evidence="2 5" id="KW-0812">Transmembrane</keyword>
<proteinExistence type="predicted"/>
<dbReference type="AlphaFoldDB" id="A0A9X2BS34"/>
<organism evidence="6 7">
    <name type="scientific">Paenibacillus mellifer</name>
    <dbReference type="NCBI Taxonomy" id="2937794"/>
    <lineage>
        <taxon>Bacteria</taxon>
        <taxon>Bacillati</taxon>
        <taxon>Bacillota</taxon>
        <taxon>Bacilli</taxon>
        <taxon>Bacillales</taxon>
        <taxon>Paenibacillaceae</taxon>
        <taxon>Paenibacillus</taxon>
    </lineage>
</organism>
<evidence type="ECO:0000313" key="7">
    <source>
        <dbReference type="Proteomes" id="UP001139534"/>
    </source>
</evidence>
<dbReference type="EMBL" id="JALPRK010000040">
    <property type="protein sequence ID" value="MCK8490143.1"/>
    <property type="molecule type" value="Genomic_DNA"/>
</dbReference>
<sequence length="120" mass="13402">MGCVSANFTILLSGMPIFEDNLDKTRYPKKKGGSWNNYLLPLFTINNSKWFTLPLFVSTLGIGHRTDYGARMAALCMATIPVLLIFLTRCGVATKVESTDRRRGLSMKPDKPNKTWSILG</sequence>
<name>A0A9X2BS34_9BACL</name>
<dbReference type="GO" id="GO:0016020">
    <property type="term" value="C:membrane"/>
    <property type="evidence" value="ECO:0007669"/>
    <property type="project" value="UniProtKB-SubCell"/>
</dbReference>
<evidence type="ECO:0000256" key="2">
    <source>
        <dbReference type="ARBA" id="ARBA00022692"/>
    </source>
</evidence>
<dbReference type="SUPFAM" id="SSF161098">
    <property type="entry name" value="MetI-like"/>
    <property type="match status" value="1"/>
</dbReference>
<gene>
    <name evidence="6" type="ORF">M0651_23550</name>
</gene>
<protein>
    <submittedName>
        <fullName evidence="6">Uncharacterized protein</fullName>
    </submittedName>
</protein>
<keyword evidence="4 5" id="KW-0472">Membrane</keyword>
<dbReference type="Gene3D" id="1.10.3720.10">
    <property type="entry name" value="MetI-like"/>
    <property type="match status" value="1"/>
</dbReference>
<accession>A0A9X2BS34</accession>
<evidence type="ECO:0000256" key="1">
    <source>
        <dbReference type="ARBA" id="ARBA00004141"/>
    </source>
</evidence>
<evidence type="ECO:0000256" key="5">
    <source>
        <dbReference type="SAM" id="Phobius"/>
    </source>
</evidence>
<keyword evidence="3 5" id="KW-1133">Transmembrane helix</keyword>
<evidence type="ECO:0000256" key="4">
    <source>
        <dbReference type="ARBA" id="ARBA00023136"/>
    </source>
</evidence>
<comment type="subcellular location">
    <subcellularLocation>
        <location evidence="1">Membrane</location>
        <topology evidence="1">Multi-pass membrane protein</topology>
    </subcellularLocation>
</comment>
<comment type="caution">
    <text evidence="6">The sequence shown here is derived from an EMBL/GenBank/DDBJ whole genome shotgun (WGS) entry which is preliminary data.</text>
</comment>
<evidence type="ECO:0000256" key="3">
    <source>
        <dbReference type="ARBA" id="ARBA00022989"/>
    </source>
</evidence>
<dbReference type="Proteomes" id="UP001139534">
    <property type="component" value="Unassembled WGS sequence"/>
</dbReference>
<evidence type="ECO:0000313" key="6">
    <source>
        <dbReference type="EMBL" id="MCK8490143.1"/>
    </source>
</evidence>
<dbReference type="RefSeq" id="WP_248554104.1">
    <property type="nucleotide sequence ID" value="NZ_JALPRK010000040.1"/>
</dbReference>
<feature type="transmembrane region" description="Helical" evidence="5">
    <location>
        <begin position="38"/>
        <end position="62"/>
    </location>
</feature>
<reference evidence="6" key="1">
    <citation type="submission" date="2022-04" db="EMBL/GenBank/DDBJ databases">
        <authorList>
            <person name="Seo M.-J."/>
        </authorList>
    </citation>
    <scope>NUCLEOTIDE SEQUENCE</scope>
    <source>
        <strain evidence="6">MBLB2552</strain>
    </source>
</reference>